<organism evidence="2">
    <name type="scientific">hydrothermal vent metagenome</name>
    <dbReference type="NCBI Taxonomy" id="652676"/>
    <lineage>
        <taxon>unclassified sequences</taxon>
        <taxon>metagenomes</taxon>
        <taxon>ecological metagenomes</taxon>
    </lineage>
</organism>
<evidence type="ECO:0008006" key="3">
    <source>
        <dbReference type="Google" id="ProtNLM"/>
    </source>
</evidence>
<protein>
    <recommendedName>
        <fullName evidence="3">DUF4381 domain-containing protein</fullName>
    </recommendedName>
</protein>
<name>A0A3B1E468_9ZZZZ</name>
<sequence>MVSDGFRDVKAPVVFPPEYLFLFLIILILFVLGGIAFFYFRNKKKSKIPVIQKEIKLPRQIALEQLSKLHQQNLPAQEKFNLFYSKLSNVVRCFFEGQFQIKAPEMTTEEFLLYLKSSSKLSAEQKDLLKDFLTSCDMVKFAKYAPNINESEESFQLARKIVE</sequence>
<reference evidence="2" key="1">
    <citation type="submission" date="2018-06" db="EMBL/GenBank/DDBJ databases">
        <authorList>
            <person name="Zhirakovskaya E."/>
        </authorList>
    </citation>
    <scope>NUCLEOTIDE SEQUENCE</scope>
</reference>
<gene>
    <name evidence="2" type="ORF">MNBD_UNCLBAC01-393</name>
</gene>
<proteinExistence type="predicted"/>
<dbReference type="EMBL" id="UOGJ01000123">
    <property type="protein sequence ID" value="VAX37267.1"/>
    <property type="molecule type" value="Genomic_DNA"/>
</dbReference>
<keyword evidence="1" id="KW-0472">Membrane</keyword>
<keyword evidence="1" id="KW-1133">Transmembrane helix</keyword>
<feature type="transmembrane region" description="Helical" evidence="1">
    <location>
        <begin position="20"/>
        <end position="40"/>
    </location>
</feature>
<dbReference type="AlphaFoldDB" id="A0A3B1E468"/>
<keyword evidence="1" id="KW-0812">Transmembrane</keyword>
<evidence type="ECO:0000313" key="2">
    <source>
        <dbReference type="EMBL" id="VAX37267.1"/>
    </source>
</evidence>
<evidence type="ECO:0000256" key="1">
    <source>
        <dbReference type="SAM" id="Phobius"/>
    </source>
</evidence>
<accession>A0A3B1E468</accession>